<evidence type="ECO:0000256" key="4">
    <source>
        <dbReference type="ARBA" id="ARBA00023239"/>
    </source>
</evidence>
<evidence type="ECO:0000256" key="3">
    <source>
        <dbReference type="ARBA" id="ARBA00022898"/>
    </source>
</evidence>
<evidence type="ECO:0000259" key="6">
    <source>
        <dbReference type="Pfam" id="PF00155"/>
    </source>
</evidence>
<dbReference type="InterPro" id="IPR051798">
    <property type="entry name" value="Class-II_PLP-Dep_Aminotrans"/>
</dbReference>
<dbReference type="InterPro" id="IPR027619">
    <property type="entry name" value="C-S_lyase_PatB-like"/>
</dbReference>
<dbReference type="GO" id="GO:0047804">
    <property type="term" value="F:cysteine-S-conjugate beta-lyase activity"/>
    <property type="evidence" value="ECO:0007669"/>
    <property type="project" value="UniProtKB-EC"/>
</dbReference>
<sequence>MIDFNQPIKRINTNSVKWDTLKETYGHSDLLPLWIADMDFKAAPFILTAFEQLIHHGIFGYTQAPESLYKEVISWQSRHHQLSLTKDEILFNSSVVPSITLAIQAFTKKNDAIMIHDPVYPPFAQVVLDNQRKLIQSPLLIKDNQFKMDLTLMEKQMREHPIQLFILCNPHNPGGRVWSKEELQDFGELCEKYHIIVVSDEIHQDLVFSPYQFTTFTNAQSTFKEFSITLTAATKTFNLAGIKNSMVFIQNPKLKKIFQIQQEKNKQEEINTFGYIGTEAAYKYGDEWLTELLAYLKENIKLVETFFANKFPQVKVMVPEGTYLVWLDFSSLNLTDEQLQECLIQKGKVVLNPGISFGPTGTQHMRLNTACSKEVLIEGLERIKHAFQ</sequence>
<dbReference type="PANTHER" id="PTHR43525">
    <property type="entry name" value="PROTEIN MALY"/>
    <property type="match status" value="1"/>
</dbReference>
<dbReference type="Gene3D" id="3.90.1150.10">
    <property type="entry name" value="Aspartate Aminotransferase, domain 1"/>
    <property type="match status" value="1"/>
</dbReference>
<proteinExistence type="inferred from homology"/>
<dbReference type="Gene3D" id="3.40.640.10">
    <property type="entry name" value="Type I PLP-dependent aspartate aminotransferase-like (Major domain)"/>
    <property type="match status" value="1"/>
</dbReference>
<dbReference type="InterPro" id="IPR015424">
    <property type="entry name" value="PyrdxlP-dep_Trfase"/>
</dbReference>
<dbReference type="PANTHER" id="PTHR43525:SF1">
    <property type="entry name" value="PROTEIN MALY"/>
    <property type="match status" value="1"/>
</dbReference>
<dbReference type="AlphaFoldDB" id="A0A2Z5Y3N9"/>
<comment type="cofactor">
    <cofactor evidence="1">
        <name>pyridoxal 5'-phosphate</name>
        <dbReference type="ChEBI" id="CHEBI:597326"/>
    </cofactor>
</comment>
<evidence type="ECO:0000256" key="1">
    <source>
        <dbReference type="ARBA" id="ARBA00001933"/>
    </source>
</evidence>
<dbReference type="GO" id="GO:0030170">
    <property type="term" value="F:pyridoxal phosphate binding"/>
    <property type="evidence" value="ECO:0007669"/>
    <property type="project" value="InterPro"/>
</dbReference>
<dbReference type="Proteomes" id="UP000269226">
    <property type="component" value="Chromosome"/>
</dbReference>
<gene>
    <name evidence="7" type="ORF">DAT561_1356</name>
</gene>
<dbReference type="InterPro" id="IPR015421">
    <property type="entry name" value="PyrdxlP-dep_Trfase_major"/>
</dbReference>
<evidence type="ECO:0000256" key="5">
    <source>
        <dbReference type="ARBA" id="ARBA00037974"/>
    </source>
</evidence>
<dbReference type="Pfam" id="PF00155">
    <property type="entry name" value="Aminotran_1_2"/>
    <property type="match status" value="1"/>
</dbReference>
<dbReference type="GeneID" id="57043895"/>
<dbReference type="EC" id="4.4.1.13" evidence="2"/>
<dbReference type="RefSeq" id="WP_015695272.1">
    <property type="nucleotide sequence ID" value="NZ_AP018492.1"/>
</dbReference>
<keyword evidence="4 7" id="KW-0456">Lyase</keyword>
<protein>
    <recommendedName>
        <fullName evidence="2">cysteine-S-conjugate beta-lyase</fullName>
        <ecNumber evidence="2">4.4.1.13</ecNumber>
    </recommendedName>
</protein>
<organism evidence="7 8">
    <name type="scientific">Melissococcus plutonius</name>
    <dbReference type="NCBI Taxonomy" id="33970"/>
    <lineage>
        <taxon>Bacteria</taxon>
        <taxon>Bacillati</taxon>
        <taxon>Bacillota</taxon>
        <taxon>Bacilli</taxon>
        <taxon>Lactobacillales</taxon>
        <taxon>Enterococcaceae</taxon>
        <taxon>Melissococcus</taxon>
    </lineage>
</organism>
<evidence type="ECO:0000313" key="7">
    <source>
        <dbReference type="EMBL" id="BBC61456.1"/>
    </source>
</evidence>
<accession>A0A2Z5Y3N9</accession>
<evidence type="ECO:0000313" key="8">
    <source>
        <dbReference type="Proteomes" id="UP000269226"/>
    </source>
</evidence>
<reference evidence="7 8" key="1">
    <citation type="submission" date="2018-01" db="EMBL/GenBank/DDBJ databases">
        <title>Whole genome sequence of Melissococcus plutonius DAT561.</title>
        <authorList>
            <person name="Okumura K."/>
            <person name="Takamatsu D."/>
            <person name="Okura M."/>
        </authorList>
    </citation>
    <scope>NUCLEOTIDE SEQUENCE [LARGE SCALE GENOMIC DNA]</scope>
    <source>
        <strain evidence="7 8">DAT561</strain>
    </source>
</reference>
<dbReference type="NCBIfam" id="TIGR04350">
    <property type="entry name" value="C_S_lyase_PatB"/>
    <property type="match status" value="1"/>
</dbReference>
<feature type="domain" description="Aminotransferase class I/classII large" evidence="6">
    <location>
        <begin position="37"/>
        <end position="383"/>
    </location>
</feature>
<comment type="similarity">
    <text evidence="5">Belongs to the class-II pyridoxal-phosphate-dependent aminotransferase family. MalY/PatB cystathionine beta-lyase subfamily.</text>
</comment>
<dbReference type="CDD" id="cd00609">
    <property type="entry name" value="AAT_like"/>
    <property type="match status" value="1"/>
</dbReference>
<dbReference type="InterPro" id="IPR004839">
    <property type="entry name" value="Aminotransferase_I/II_large"/>
</dbReference>
<dbReference type="EMBL" id="AP018492">
    <property type="protein sequence ID" value="BBC61456.1"/>
    <property type="molecule type" value="Genomic_DNA"/>
</dbReference>
<evidence type="ECO:0000256" key="2">
    <source>
        <dbReference type="ARBA" id="ARBA00012224"/>
    </source>
</evidence>
<dbReference type="SUPFAM" id="SSF53383">
    <property type="entry name" value="PLP-dependent transferases"/>
    <property type="match status" value="1"/>
</dbReference>
<dbReference type="InterPro" id="IPR015422">
    <property type="entry name" value="PyrdxlP-dep_Trfase_small"/>
</dbReference>
<name>A0A2Z5Y3N9_9ENTE</name>
<keyword evidence="3" id="KW-0663">Pyridoxal phosphate</keyword>